<keyword evidence="1" id="KW-0472">Membrane</keyword>
<dbReference type="Proteomes" id="UP001523392">
    <property type="component" value="Unassembled WGS sequence"/>
</dbReference>
<feature type="transmembrane region" description="Helical" evidence="1">
    <location>
        <begin position="36"/>
        <end position="53"/>
    </location>
</feature>
<keyword evidence="1" id="KW-1133">Transmembrane helix</keyword>
<evidence type="ECO:0000313" key="2">
    <source>
        <dbReference type="EMBL" id="MCO6416328.1"/>
    </source>
</evidence>
<keyword evidence="1" id="KW-0812">Transmembrane</keyword>
<dbReference type="RefSeq" id="WP_252952938.1">
    <property type="nucleotide sequence ID" value="NZ_JAFIRR010000054.1"/>
</dbReference>
<accession>A0ABT1D337</accession>
<keyword evidence="3" id="KW-1185">Reference proteome</keyword>
<sequence>MTPALSPSPAAGISAPLSLGLAGLVALALLPPEASFLAGLAGALWLGLTIAAARRRLLERGQAG</sequence>
<reference evidence="2 3" key="1">
    <citation type="submission" date="2021-12" db="EMBL/GenBank/DDBJ databases">
        <title>Siccirubricoccus leaddurans sp. nov., a high concentration Zn2+ tolerance bacterium.</title>
        <authorList>
            <person name="Cao Y."/>
        </authorList>
    </citation>
    <scope>NUCLEOTIDE SEQUENCE [LARGE SCALE GENOMIC DNA]</scope>
    <source>
        <strain evidence="2 3">KC 17139</strain>
    </source>
</reference>
<gene>
    <name evidence="2" type="ORF">JYK14_09130</name>
</gene>
<feature type="transmembrane region" description="Helical" evidence="1">
    <location>
        <begin position="12"/>
        <end position="30"/>
    </location>
</feature>
<evidence type="ECO:0000256" key="1">
    <source>
        <dbReference type="SAM" id="Phobius"/>
    </source>
</evidence>
<organism evidence="2 3">
    <name type="scientific">Siccirubricoccus soli</name>
    <dbReference type="NCBI Taxonomy" id="2899147"/>
    <lineage>
        <taxon>Bacteria</taxon>
        <taxon>Pseudomonadati</taxon>
        <taxon>Pseudomonadota</taxon>
        <taxon>Alphaproteobacteria</taxon>
        <taxon>Acetobacterales</taxon>
        <taxon>Roseomonadaceae</taxon>
        <taxon>Siccirubricoccus</taxon>
    </lineage>
</organism>
<comment type="caution">
    <text evidence="2">The sequence shown here is derived from an EMBL/GenBank/DDBJ whole genome shotgun (WGS) entry which is preliminary data.</text>
</comment>
<name>A0ABT1D337_9PROT</name>
<dbReference type="EMBL" id="JAFIRR010000054">
    <property type="protein sequence ID" value="MCO6416328.1"/>
    <property type="molecule type" value="Genomic_DNA"/>
</dbReference>
<evidence type="ECO:0000313" key="3">
    <source>
        <dbReference type="Proteomes" id="UP001523392"/>
    </source>
</evidence>
<proteinExistence type="predicted"/>
<protein>
    <submittedName>
        <fullName evidence="2">Uncharacterized protein</fullName>
    </submittedName>
</protein>